<sequence length="228" mass="23272">MVTGAASGIGLAAARAFAKRGMRVALVDRAGEALDAAARAIEGATAYALDVANPDALVTLAEELGEAPALLMNNAAIGAGGDVLAGVSAWHRLIDVNLMGVLHGVAAFAPAMIAGAEPAMIVNTGSKQGITQPPGNTAYNVSKAGVKALTEGLSHTLREATGERVTAHLLIPGYTHTGMTARGTEKPAAAWSAEQVVDHMLAALEAGDFYLLCPDNETTHEQDAKRIA</sequence>
<evidence type="ECO:0000313" key="4">
    <source>
        <dbReference type="Proteomes" id="UP000199214"/>
    </source>
</evidence>
<organism evidence="3 4">
    <name type="scientific">Sphingomonas palmae</name>
    <dbReference type="NCBI Taxonomy" id="1855283"/>
    <lineage>
        <taxon>Bacteria</taxon>
        <taxon>Pseudomonadati</taxon>
        <taxon>Pseudomonadota</taxon>
        <taxon>Alphaproteobacteria</taxon>
        <taxon>Sphingomonadales</taxon>
        <taxon>Sphingomonadaceae</taxon>
        <taxon>Sphingomonas</taxon>
    </lineage>
</organism>
<evidence type="ECO:0000313" key="3">
    <source>
        <dbReference type="EMBL" id="SEM01768.1"/>
    </source>
</evidence>
<comment type="similarity">
    <text evidence="1">Belongs to the short-chain dehydrogenases/reductases (SDR) family.</text>
</comment>
<dbReference type="CDD" id="cd05233">
    <property type="entry name" value="SDR_c"/>
    <property type="match status" value="1"/>
</dbReference>
<dbReference type="InterPro" id="IPR003560">
    <property type="entry name" value="DHB_DH"/>
</dbReference>
<dbReference type="Gene3D" id="3.40.50.720">
    <property type="entry name" value="NAD(P)-binding Rossmann-like Domain"/>
    <property type="match status" value="1"/>
</dbReference>
<dbReference type="Pfam" id="PF00106">
    <property type="entry name" value="adh_short"/>
    <property type="match status" value="1"/>
</dbReference>
<dbReference type="PROSITE" id="PS00061">
    <property type="entry name" value="ADH_SHORT"/>
    <property type="match status" value="1"/>
</dbReference>
<reference evidence="4" key="1">
    <citation type="submission" date="2016-10" db="EMBL/GenBank/DDBJ databases">
        <authorList>
            <person name="Varghese N."/>
            <person name="Submissions S."/>
        </authorList>
    </citation>
    <scope>NUCLEOTIDE SEQUENCE [LARGE SCALE GENOMIC DNA]</scope>
    <source>
        <strain evidence="4">JS21-1</strain>
    </source>
</reference>
<evidence type="ECO:0000256" key="1">
    <source>
        <dbReference type="ARBA" id="ARBA00006484"/>
    </source>
</evidence>
<dbReference type="PRINTS" id="PR01397">
    <property type="entry name" value="DHBDHDRGNASE"/>
</dbReference>
<keyword evidence="2" id="KW-0560">Oxidoreductase</keyword>
<dbReference type="SUPFAM" id="SSF51735">
    <property type="entry name" value="NAD(P)-binding Rossmann-fold domains"/>
    <property type="match status" value="1"/>
</dbReference>
<name>A0A1H7UYR4_9SPHN</name>
<keyword evidence="4" id="KW-1185">Reference proteome</keyword>
<dbReference type="InterPro" id="IPR002347">
    <property type="entry name" value="SDR_fam"/>
</dbReference>
<protein>
    <submittedName>
        <fullName evidence="3">Short-chain dehydrogenase</fullName>
    </submittedName>
</protein>
<evidence type="ECO:0000256" key="2">
    <source>
        <dbReference type="ARBA" id="ARBA00023002"/>
    </source>
</evidence>
<gene>
    <name evidence="3" type="ORF">SAMN05216382_3114</name>
</gene>
<accession>A0A1H7UYR4</accession>
<dbReference type="GO" id="GO:0019290">
    <property type="term" value="P:siderophore biosynthetic process"/>
    <property type="evidence" value="ECO:0007669"/>
    <property type="project" value="InterPro"/>
</dbReference>
<dbReference type="PANTHER" id="PTHR43008:SF7">
    <property type="entry name" value="SHORT CHAIN DEHYDROGENASE_REDUCTASE (AFU_ORTHOLOGUE AFUA_2G00830)"/>
    <property type="match status" value="1"/>
</dbReference>
<dbReference type="GO" id="GO:0050664">
    <property type="term" value="F:oxidoreductase activity, acting on NAD(P)H, oxygen as acceptor"/>
    <property type="evidence" value="ECO:0007669"/>
    <property type="project" value="TreeGrafter"/>
</dbReference>
<dbReference type="STRING" id="1855283.SAMN05216382_3114"/>
<dbReference type="AlphaFoldDB" id="A0A1H7UYR4"/>
<dbReference type="GO" id="GO:0008667">
    <property type="term" value="F:2,3-dihydro-2,3-dihydroxybenzoate dehydrogenase activity"/>
    <property type="evidence" value="ECO:0007669"/>
    <property type="project" value="InterPro"/>
</dbReference>
<dbReference type="Proteomes" id="UP000199214">
    <property type="component" value="Unassembled WGS sequence"/>
</dbReference>
<dbReference type="EMBL" id="FNZZ01000008">
    <property type="protein sequence ID" value="SEM01768.1"/>
    <property type="molecule type" value="Genomic_DNA"/>
</dbReference>
<proteinExistence type="inferred from homology"/>
<dbReference type="PANTHER" id="PTHR43008">
    <property type="entry name" value="BENZIL REDUCTASE"/>
    <property type="match status" value="1"/>
</dbReference>
<dbReference type="InterPro" id="IPR036291">
    <property type="entry name" value="NAD(P)-bd_dom_sf"/>
</dbReference>
<dbReference type="InterPro" id="IPR020904">
    <property type="entry name" value="Sc_DH/Rdtase_CS"/>
</dbReference>